<dbReference type="CDD" id="cd00009">
    <property type="entry name" value="AAA"/>
    <property type="match status" value="1"/>
</dbReference>
<dbReference type="InterPro" id="IPR002611">
    <property type="entry name" value="IstB_ATP-bd"/>
</dbReference>
<dbReference type="RefSeq" id="WP_209661784.1">
    <property type="nucleotide sequence ID" value="NZ_JAGGLI010000037.1"/>
</dbReference>
<reference evidence="3 4" key="1">
    <citation type="submission" date="2021-03" db="EMBL/GenBank/DDBJ databases">
        <title>Genomic Encyclopedia of Type Strains, Phase IV (KMG-IV): sequencing the most valuable type-strain genomes for metagenomic binning, comparative biology and taxonomic classification.</title>
        <authorList>
            <person name="Goeker M."/>
        </authorList>
    </citation>
    <scope>NUCLEOTIDE SEQUENCE [LARGE SCALE GENOMIC DNA]</scope>
    <source>
        <strain evidence="3 4">DSM 27512</strain>
    </source>
</reference>
<gene>
    <name evidence="3" type="ORF">J2Z35_002557</name>
</gene>
<dbReference type="Gene3D" id="3.40.50.300">
    <property type="entry name" value="P-loop containing nucleotide triphosphate hydrolases"/>
    <property type="match status" value="1"/>
</dbReference>
<sequence>MKEEILSKILSQYKVKRDFAQKEAEERLRDLRKTYPKLLELDDKIYYLNLKISKLAIVGDDGSLDALKAELESLKKEKERFLADENISRDILKPRYSCSLCEDTGYVERENRWVKCNCLINRLIEETYKKSNIMDQIERDNFSNFNLSLFDSDILEGHDISSKENIQFILKRTTEFIDSFKDKDVKNLLFYGNPGLGKTYMCTSAAKALMDKGHTVLYHSSSELFQVLSDYTFSRDERTKSSSKEIYGLIMGADLLIIDDLGSELTNSFVINQLFNIINIRSMGNKKLIISTNLSPSEIKETYGDRIFSRLVMLFDFFEFYGSDIRWKL</sequence>
<keyword evidence="1" id="KW-0175">Coiled coil</keyword>
<proteinExistence type="predicted"/>
<evidence type="ECO:0000313" key="3">
    <source>
        <dbReference type="EMBL" id="MBP2028727.1"/>
    </source>
</evidence>
<protein>
    <submittedName>
        <fullName evidence="3">DNA replication protein DnaC</fullName>
    </submittedName>
</protein>
<evidence type="ECO:0000259" key="2">
    <source>
        <dbReference type="Pfam" id="PF01695"/>
    </source>
</evidence>
<feature type="coiled-coil region" evidence="1">
    <location>
        <begin position="21"/>
        <end position="84"/>
    </location>
</feature>
<dbReference type="EMBL" id="JAGGLI010000037">
    <property type="protein sequence ID" value="MBP2028727.1"/>
    <property type="molecule type" value="Genomic_DNA"/>
</dbReference>
<keyword evidence="4" id="KW-1185">Reference proteome</keyword>
<evidence type="ECO:0000313" key="4">
    <source>
        <dbReference type="Proteomes" id="UP001314903"/>
    </source>
</evidence>
<comment type="caution">
    <text evidence="3">The sequence shown here is derived from an EMBL/GenBank/DDBJ whole genome shotgun (WGS) entry which is preliminary data.</text>
</comment>
<dbReference type="InterPro" id="IPR027417">
    <property type="entry name" value="P-loop_NTPase"/>
</dbReference>
<dbReference type="NCBIfam" id="NF005304">
    <property type="entry name" value="PRK06835.1"/>
    <property type="match status" value="1"/>
</dbReference>
<feature type="domain" description="IstB-like ATP-binding" evidence="2">
    <location>
        <begin position="184"/>
        <end position="308"/>
    </location>
</feature>
<dbReference type="SUPFAM" id="SSF52540">
    <property type="entry name" value="P-loop containing nucleoside triphosphate hydrolases"/>
    <property type="match status" value="1"/>
</dbReference>
<organism evidence="3 4">
    <name type="scientific">Acetoanaerobium pronyense</name>
    <dbReference type="NCBI Taxonomy" id="1482736"/>
    <lineage>
        <taxon>Bacteria</taxon>
        <taxon>Bacillati</taxon>
        <taxon>Bacillota</taxon>
        <taxon>Clostridia</taxon>
        <taxon>Peptostreptococcales</taxon>
        <taxon>Filifactoraceae</taxon>
        <taxon>Acetoanaerobium</taxon>
    </lineage>
</organism>
<accession>A0ABS4KLR4</accession>
<dbReference type="Proteomes" id="UP001314903">
    <property type="component" value="Unassembled WGS sequence"/>
</dbReference>
<dbReference type="PANTHER" id="PTHR30050:SF4">
    <property type="entry name" value="ATP-BINDING PROTEIN RV3427C IN INSERTION SEQUENCE-RELATED"/>
    <property type="match status" value="1"/>
</dbReference>
<name>A0ABS4KLR4_9FIRM</name>
<dbReference type="Pfam" id="PF01695">
    <property type="entry name" value="IstB_IS21"/>
    <property type="match status" value="1"/>
</dbReference>
<dbReference type="PANTHER" id="PTHR30050">
    <property type="entry name" value="CHROMOSOMAL REPLICATION INITIATOR PROTEIN DNAA"/>
    <property type="match status" value="1"/>
</dbReference>
<evidence type="ECO:0000256" key="1">
    <source>
        <dbReference type="SAM" id="Coils"/>
    </source>
</evidence>